<dbReference type="EMBL" id="JAHLQK010000003">
    <property type="protein sequence ID" value="MBU5676657.1"/>
    <property type="molecule type" value="Genomic_DNA"/>
</dbReference>
<dbReference type="Pfam" id="PF00669">
    <property type="entry name" value="Flagellin_N"/>
    <property type="match status" value="1"/>
</dbReference>
<feature type="domain" description="Flagellin C-terminal" evidence="5">
    <location>
        <begin position="229"/>
        <end position="310"/>
    </location>
</feature>
<comment type="similarity">
    <text evidence="2">Belongs to the bacterial flagellin family.</text>
</comment>
<keyword evidence="3" id="KW-0975">Bacterial flagellum</keyword>
<dbReference type="RefSeq" id="WP_216416681.1">
    <property type="nucleotide sequence ID" value="NZ_JAHLQK010000003.1"/>
</dbReference>
<accession>A0ABS6G2E9</accession>
<evidence type="ECO:0000256" key="2">
    <source>
        <dbReference type="ARBA" id="ARBA00005709"/>
    </source>
</evidence>
<feature type="domain" description="Flagellin N-terminal" evidence="4">
    <location>
        <begin position="3"/>
        <end position="140"/>
    </location>
</feature>
<reference evidence="6 7" key="1">
    <citation type="submission" date="2021-06" db="EMBL/GenBank/DDBJ databases">
        <authorList>
            <person name="Sun Q."/>
            <person name="Li D."/>
        </authorList>
    </citation>
    <scope>NUCLEOTIDE SEQUENCE [LARGE SCALE GENOMIC DNA]</scope>
    <source>
        <strain evidence="6 7">MSJ-5</strain>
    </source>
</reference>
<dbReference type="InterPro" id="IPR046358">
    <property type="entry name" value="Flagellin_C"/>
</dbReference>
<evidence type="ECO:0000259" key="4">
    <source>
        <dbReference type="Pfam" id="PF00669"/>
    </source>
</evidence>
<dbReference type="PANTHER" id="PTHR42792">
    <property type="entry name" value="FLAGELLIN"/>
    <property type="match status" value="1"/>
</dbReference>
<protein>
    <submittedName>
        <fullName evidence="6">Flagellar hook-associated protein FlgL</fullName>
    </submittedName>
</protein>
<gene>
    <name evidence="6" type="primary">flgL</name>
    <name evidence="6" type="ORF">KQI88_09520</name>
</gene>
<keyword evidence="6" id="KW-0966">Cell projection</keyword>
<proteinExistence type="inferred from homology"/>
<dbReference type="InterPro" id="IPR001492">
    <property type="entry name" value="Flagellin"/>
</dbReference>
<evidence type="ECO:0000313" key="7">
    <source>
        <dbReference type="Proteomes" id="UP000779508"/>
    </source>
</evidence>
<evidence type="ECO:0000256" key="3">
    <source>
        <dbReference type="ARBA" id="ARBA00023143"/>
    </source>
</evidence>
<keyword evidence="7" id="KW-1185">Reference proteome</keyword>
<keyword evidence="6" id="KW-0282">Flagellum</keyword>
<comment type="subcellular location">
    <subcellularLocation>
        <location evidence="1">Bacterial flagellum</location>
    </subcellularLocation>
</comment>
<dbReference type="InterPro" id="IPR001029">
    <property type="entry name" value="Flagellin_N"/>
</dbReference>
<sequence length="311" mass="34695">MRVTNNMMISNMTRNLQTNIRRLAKTELQYNTGKRIHKPSDDPVGITRSLKLTADISELHQFKKNVQDALSWVENTEDTVIGYTEVLKRLRDLTEQAANGVLTDEETKKIKSEVAELKQQIISQGNTAYSGNYIFSGKNTDTKLFDENGNYTMGLDAARPGVTDLHTIKFQIGVGETININTLGTSLFEIDPTAPGGGNKAGIITLVEDIEDLLEDGNSTKELTDKLGEIDKYIDKALTIRGDIGARVNRLELIVNRIEDDVINLRALKSKIEDIDQAETAIQLMNEENVYRASLQVGARIIQPSLLDFLR</sequence>
<comment type="caution">
    <text evidence="6">The sequence shown here is derived from an EMBL/GenBank/DDBJ whole genome shotgun (WGS) entry which is preliminary data.</text>
</comment>
<dbReference type="InterPro" id="IPR013384">
    <property type="entry name" value="Flagell_FlgL"/>
</dbReference>
<evidence type="ECO:0000259" key="5">
    <source>
        <dbReference type="Pfam" id="PF00700"/>
    </source>
</evidence>
<keyword evidence="6" id="KW-0969">Cilium</keyword>
<dbReference type="Proteomes" id="UP000779508">
    <property type="component" value="Unassembled WGS sequence"/>
</dbReference>
<dbReference type="PANTHER" id="PTHR42792:SF1">
    <property type="entry name" value="FLAGELLAR HOOK-ASSOCIATED PROTEIN 3"/>
    <property type="match status" value="1"/>
</dbReference>
<evidence type="ECO:0000313" key="6">
    <source>
        <dbReference type="EMBL" id="MBU5676657.1"/>
    </source>
</evidence>
<dbReference type="NCBIfam" id="TIGR02550">
    <property type="entry name" value="flagell_flgL"/>
    <property type="match status" value="1"/>
</dbReference>
<name>A0ABS6G2E9_9FIRM</name>
<evidence type="ECO:0000256" key="1">
    <source>
        <dbReference type="ARBA" id="ARBA00004365"/>
    </source>
</evidence>
<organism evidence="6 7">
    <name type="scientific">Alkaliphilus flagellatus</name>
    <dbReference type="NCBI Taxonomy" id="2841507"/>
    <lineage>
        <taxon>Bacteria</taxon>
        <taxon>Bacillati</taxon>
        <taxon>Bacillota</taxon>
        <taxon>Clostridia</taxon>
        <taxon>Peptostreptococcales</taxon>
        <taxon>Natronincolaceae</taxon>
        <taxon>Alkaliphilus</taxon>
    </lineage>
</organism>
<dbReference type="Pfam" id="PF00700">
    <property type="entry name" value="Flagellin_C"/>
    <property type="match status" value="1"/>
</dbReference>